<evidence type="ECO:0000256" key="3">
    <source>
        <dbReference type="ARBA" id="ARBA00023242"/>
    </source>
</evidence>
<feature type="compositionally biased region" description="Polar residues" evidence="5">
    <location>
        <begin position="577"/>
        <end position="588"/>
    </location>
</feature>
<feature type="region of interest" description="Disordered" evidence="5">
    <location>
        <begin position="570"/>
        <end position="1129"/>
    </location>
</feature>
<dbReference type="PANTHER" id="PTHR23193:SF23">
    <property type="entry name" value="NUCLEAR PORE COMPLEX PROTEIN NUP153"/>
    <property type="match status" value="1"/>
</dbReference>
<evidence type="ECO:0000256" key="2">
    <source>
        <dbReference type="ARBA" id="ARBA00022448"/>
    </source>
</evidence>
<feature type="compositionally biased region" description="Polar residues" evidence="5">
    <location>
        <begin position="1384"/>
        <end position="1395"/>
    </location>
</feature>
<dbReference type="GO" id="GO:0008139">
    <property type="term" value="F:nuclear localization sequence binding"/>
    <property type="evidence" value="ECO:0007669"/>
    <property type="project" value="TreeGrafter"/>
</dbReference>
<feature type="compositionally biased region" description="Polar residues" evidence="5">
    <location>
        <begin position="645"/>
        <end position="657"/>
    </location>
</feature>
<keyword evidence="8" id="KW-1185">Reference proteome</keyword>
<feature type="compositionally biased region" description="Basic and acidic residues" evidence="5">
    <location>
        <begin position="815"/>
        <end position="824"/>
    </location>
</feature>
<dbReference type="InterPro" id="IPR015943">
    <property type="entry name" value="WD40/YVTN_repeat-like_dom_sf"/>
</dbReference>
<dbReference type="Pfam" id="PF16755">
    <property type="entry name" value="Beta-prop_NUP159_NUP214"/>
    <property type="match status" value="1"/>
</dbReference>
<feature type="compositionally biased region" description="Low complexity" evidence="5">
    <location>
        <begin position="480"/>
        <end position="516"/>
    </location>
</feature>
<proteinExistence type="predicted"/>
<feature type="compositionally biased region" description="Gly residues" evidence="5">
    <location>
        <begin position="1"/>
        <end position="16"/>
    </location>
</feature>
<dbReference type="OrthoDB" id="248320at2759"/>
<dbReference type="Proteomes" id="UP000308549">
    <property type="component" value="Unassembled WGS sequence"/>
</dbReference>
<comment type="caution">
    <text evidence="7">The sequence shown here is derived from an EMBL/GenBank/DDBJ whole genome shotgun (WGS) entry which is preliminary data.</text>
</comment>
<dbReference type="SUPFAM" id="SSF117289">
    <property type="entry name" value="Nucleoporin domain"/>
    <property type="match status" value="1"/>
</dbReference>
<name>A0A4V5N672_9PEZI</name>
<evidence type="ECO:0000256" key="1">
    <source>
        <dbReference type="ARBA" id="ARBA00004123"/>
    </source>
</evidence>
<feature type="compositionally biased region" description="Basic and acidic residues" evidence="5">
    <location>
        <begin position="755"/>
        <end position="780"/>
    </location>
</feature>
<feature type="compositionally biased region" description="Basic and acidic residues" evidence="5">
    <location>
        <begin position="858"/>
        <end position="867"/>
    </location>
</feature>
<feature type="domain" description="Nucleoporin Nup159/Nup146 N-terminal" evidence="6">
    <location>
        <begin position="52"/>
        <end position="447"/>
    </location>
</feature>
<gene>
    <name evidence="7" type="ORF">B0A50_03974</name>
</gene>
<dbReference type="GO" id="GO:0006405">
    <property type="term" value="P:RNA export from nucleus"/>
    <property type="evidence" value="ECO:0007669"/>
    <property type="project" value="TreeGrafter"/>
</dbReference>
<dbReference type="EMBL" id="NAJL01000020">
    <property type="protein sequence ID" value="TKA27909.1"/>
    <property type="molecule type" value="Genomic_DNA"/>
</dbReference>
<evidence type="ECO:0000256" key="5">
    <source>
        <dbReference type="SAM" id="MobiDB-lite"/>
    </source>
</evidence>
<feature type="region of interest" description="Disordered" evidence="5">
    <location>
        <begin position="1"/>
        <end position="25"/>
    </location>
</feature>
<feature type="coiled-coil region" evidence="4">
    <location>
        <begin position="1219"/>
        <end position="1253"/>
    </location>
</feature>
<protein>
    <recommendedName>
        <fullName evidence="6">Nucleoporin Nup159/Nup146 N-terminal domain-containing protein</fullName>
    </recommendedName>
</protein>
<feature type="compositionally biased region" description="Polar residues" evidence="5">
    <location>
        <begin position="998"/>
        <end position="1010"/>
    </location>
</feature>
<dbReference type="Gene3D" id="2.130.10.10">
    <property type="entry name" value="YVTN repeat-like/Quinoprotein amine dehydrogenase"/>
    <property type="match status" value="1"/>
</dbReference>
<feature type="region of interest" description="Disordered" evidence="5">
    <location>
        <begin position="472"/>
        <end position="548"/>
    </location>
</feature>
<keyword evidence="2" id="KW-0813">Transport</keyword>
<dbReference type="InterPro" id="IPR039462">
    <property type="entry name" value="Nup159/Nup146_N"/>
</dbReference>
<evidence type="ECO:0000313" key="7">
    <source>
        <dbReference type="EMBL" id="TKA27909.1"/>
    </source>
</evidence>
<feature type="compositionally biased region" description="Low complexity" evidence="5">
    <location>
        <begin position="825"/>
        <end position="838"/>
    </location>
</feature>
<feature type="region of interest" description="Disordered" evidence="5">
    <location>
        <begin position="1384"/>
        <end position="1445"/>
    </location>
</feature>
<dbReference type="GO" id="GO:0017056">
    <property type="term" value="F:structural constituent of nuclear pore"/>
    <property type="evidence" value="ECO:0007669"/>
    <property type="project" value="TreeGrafter"/>
</dbReference>
<organism evidence="7 8">
    <name type="scientific">Salinomyces thailandicus</name>
    <dbReference type="NCBI Taxonomy" id="706561"/>
    <lineage>
        <taxon>Eukaryota</taxon>
        <taxon>Fungi</taxon>
        <taxon>Dikarya</taxon>
        <taxon>Ascomycota</taxon>
        <taxon>Pezizomycotina</taxon>
        <taxon>Dothideomycetes</taxon>
        <taxon>Dothideomycetidae</taxon>
        <taxon>Mycosphaerellales</taxon>
        <taxon>Teratosphaeriaceae</taxon>
        <taxon>Salinomyces</taxon>
    </lineage>
</organism>
<evidence type="ECO:0000256" key="4">
    <source>
        <dbReference type="SAM" id="Coils"/>
    </source>
</evidence>
<accession>A0A4V5N672</accession>
<feature type="compositionally biased region" description="Basic and acidic residues" evidence="5">
    <location>
        <begin position="728"/>
        <end position="739"/>
    </location>
</feature>
<feature type="region of interest" description="Disordered" evidence="5">
    <location>
        <begin position="1261"/>
        <end position="1283"/>
    </location>
</feature>
<dbReference type="InterPro" id="IPR026054">
    <property type="entry name" value="Nucleoporin"/>
</dbReference>
<dbReference type="PANTHER" id="PTHR23193">
    <property type="entry name" value="NUCLEAR PORE COMPLEX PROTEIN NUP"/>
    <property type="match status" value="1"/>
</dbReference>
<sequence length="1492" mass="157073">MSFGFGGGAAFGGGGSSSDLEDITTEQLGFQSASGEDKLRLLPSGWPADSQPPPSASLLSVASSKGLVAAAGPDTLVLAQTDKLRQTFGEGTSGAEKVKEFAPDATIAIPRVSQVAFSSDESCLAIAADQGGGLAVYETNALTSGGKDAAFQIGTQGVGVRQLLPNPNPSESTAHLFAIVLQTGQLLLADLKTRELAKSSGGTPVFHENVTCACWSRLGKQIMAGKQDGTAVQIDPQGNVKAEIPRLPDLAQLVDNRAQGCPLTSIYWIETNDFLIIHTPVYGPDVSDDMPPSDDSIYHLAQRPNPKSNEWSFRKVIEPTPPGFSATRKPAHHFIQRLKDWPPHLDDLLLLISTISTEVGMMTKSQTALDPEKQITGMFTTTLPEDVRRAGLPMSVDDAMVDTSPIGMAVDLSVKETIKKPIPNDETLDESPVPLPALYVLNNEGMLRIWYVVYNAGVRQKMPFPDLVVAGGPRQRKESTAVSTSATAPTLPSTASPSPFGAPASQPAQSGSAFGAPSTPGFGGVSALGGKPSPWATPSAGAAPSAGASAFGKPTFGSATSIGGGGGFGQAGGLGTNKPSVWGTSANAPSPGPKFGQASTLFGGNTGNSNAMSPFAAVNAKTEEQKPGSGLFGGSGTGTASLASPFSSFGNKDNNQSNDKKGQNGSPFGGLGTQNETKPVGFHFGKPSAPSSKEETTGGNGTPTGPTSGAGLFGSGGFKLGSTFKGDGTAKNDLPKPKDAGASFFGSGFGSSLGGEDKKVEPTTPIKKEPGTEDEPKMDDIPIQSSKPMGLDAVLNEKPKRFLGDLPPSDVPDSVPKEMPKRVFGDVPPSDGGPSGVSKEIPQRASDSAPESGLLGSKPKEEPKKTGLDFVLDQKPQRFFGDIPPSDIPGDVPPTTTKAMQNERPEVPVAGSPPVDLGGAKFSEEEEIPAGPEDDDDDDWDEQGETDGEEGEESDEGGETDEDDEDDEGDGYGDEEPEITDTKALSAFHSRLTPASPAVTSQQEESTTPATDKKPSYTPAGFPKGPVFAPPSKNTQESPRSPSPVRSFTAPQSKPAFQPPPSRSVADQPSGPAQGPAQPQRIAVPSAPTVERPASPARPREPTEGELRDEEDDRVQEILASDPQPEKNLPDFLAHQNYVGEAETLGVGGQIEKVYRDINSMLDTLGLNAHYLSGFAKGQNAFKNHSRRSQAELEEEESWTLEEGGQIGKLVTEIDERLEDGQLEDVKDTMNELREEEQEVNRSRVKMAEVRKVIRAHTDREKLTQQLTAPLPPETQAQQSELRQGVQRVQKLLDDVEEAMTLLRADLASAASASGQTNGAKMPTVEAVMNTILKMTAMIEQKSGDIDVLEAQIKRLPGGLASLKLNENYEDQLVSSLASSKLLNGSSPYTPSASRSRMLPNGDAPGMSGMLGSRFRTPPSKSGRRSVMFSPEASRLGMSTGSYSGSMRKKMVDVTEEEVKAYQSKAGRRRGVTEALRASVEGKGVRTVKLDA</sequence>
<dbReference type="GO" id="GO:0006606">
    <property type="term" value="P:protein import into nucleus"/>
    <property type="evidence" value="ECO:0007669"/>
    <property type="project" value="TreeGrafter"/>
</dbReference>
<evidence type="ECO:0000313" key="8">
    <source>
        <dbReference type="Proteomes" id="UP000308549"/>
    </source>
</evidence>
<reference evidence="7 8" key="1">
    <citation type="submission" date="2017-03" db="EMBL/GenBank/DDBJ databases">
        <title>Genomes of endolithic fungi from Antarctica.</title>
        <authorList>
            <person name="Coleine C."/>
            <person name="Masonjones S."/>
            <person name="Stajich J.E."/>
        </authorList>
    </citation>
    <scope>NUCLEOTIDE SEQUENCE [LARGE SCALE GENOMIC DNA]</scope>
    <source>
        <strain evidence="7 8">CCFEE 6315</strain>
    </source>
</reference>
<feature type="compositionally biased region" description="Polar residues" evidence="5">
    <location>
        <begin position="597"/>
        <end position="612"/>
    </location>
</feature>
<feature type="compositionally biased region" description="Low complexity" evidence="5">
    <location>
        <begin position="532"/>
        <end position="548"/>
    </location>
</feature>
<dbReference type="GO" id="GO:0005643">
    <property type="term" value="C:nuclear pore"/>
    <property type="evidence" value="ECO:0007669"/>
    <property type="project" value="TreeGrafter"/>
</dbReference>
<feature type="compositionally biased region" description="Polar residues" evidence="5">
    <location>
        <begin position="1032"/>
        <end position="1052"/>
    </location>
</feature>
<keyword evidence="4" id="KW-0175">Coiled coil</keyword>
<comment type="subcellular location">
    <subcellularLocation>
        <location evidence="1">Nucleus</location>
    </subcellularLocation>
</comment>
<evidence type="ECO:0000259" key="6">
    <source>
        <dbReference type="Pfam" id="PF16755"/>
    </source>
</evidence>
<feature type="compositionally biased region" description="Acidic residues" evidence="5">
    <location>
        <begin position="924"/>
        <end position="979"/>
    </location>
</feature>
<feature type="compositionally biased region" description="Low complexity" evidence="5">
    <location>
        <begin position="1068"/>
        <end position="1080"/>
    </location>
</feature>
<keyword evidence="3" id="KW-0539">Nucleus</keyword>